<organism evidence="10 11">
    <name type="scientific">Meridianimarinicoccus roseus</name>
    <dbReference type="NCBI Taxonomy" id="2072018"/>
    <lineage>
        <taxon>Bacteria</taxon>
        <taxon>Pseudomonadati</taxon>
        <taxon>Pseudomonadota</taxon>
        <taxon>Alphaproteobacteria</taxon>
        <taxon>Rhodobacterales</taxon>
        <taxon>Paracoccaceae</taxon>
        <taxon>Meridianimarinicoccus</taxon>
    </lineage>
</organism>
<evidence type="ECO:0000256" key="3">
    <source>
        <dbReference type="ARBA" id="ARBA00022448"/>
    </source>
</evidence>
<feature type="transmembrane region" description="Helical" evidence="8">
    <location>
        <begin position="242"/>
        <end position="266"/>
    </location>
</feature>
<keyword evidence="5 8" id="KW-0812">Transmembrane</keyword>
<dbReference type="InterPro" id="IPR004626">
    <property type="entry name" value="RarD"/>
</dbReference>
<feature type="transmembrane region" description="Helical" evidence="8">
    <location>
        <begin position="37"/>
        <end position="55"/>
    </location>
</feature>
<feature type="transmembrane region" description="Helical" evidence="8">
    <location>
        <begin position="272"/>
        <end position="290"/>
    </location>
</feature>
<evidence type="ECO:0000313" key="10">
    <source>
        <dbReference type="EMBL" id="PWR01455.1"/>
    </source>
</evidence>
<feature type="transmembrane region" description="Helical" evidence="8">
    <location>
        <begin position="215"/>
        <end position="235"/>
    </location>
</feature>
<protein>
    <submittedName>
        <fullName evidence="10">EamA family transporter RarD</fullName>
    </submittedName>
</protein>
<evidence type="ECO:0000256" key="4">
    <source>
        <dbReference type="ARBA" id="ARBA00022475"/>
    </source>
</evidence>
<dbReference type="GO" id="GO:0005886">
    <property type="term" value="C:plasma membrane"/>
    <property type="evidence" value="ECO:0007669"/>
    <property type="project" value="UniProtKB-SubCell"/>
</dbReference>
<dbReference type="InterPro" id="IPR037185">
    <property type="entry name" value="EmrE-like"/>
</dbReference>
<sequence>MSDGMKGVLAMIGACTIWGLSPLYYKLLSGVPPLEVLSHRTLWSLACFALILHLRGQRGWVGTCLGGRSRLLLTTCAAVAIAANWGLFIFSVQSGFGLEASLGYYIFPLVAVLFGFAFYKDRLRPLQWAAVAVAAVAVGLLTAGLGVVPRLSLLIAVTFGLYGVFKRRLKADPMATVGAEVLVLAPVAVIWLSGVHMAGWTDMTGRPGGVFSHDLSASLLLVLSGPLTGLPLILFSYATQRVILPTIGLIQYLNPTLQVFCAAVIFGETVTQWHAIAFPLIWTGLAIYSLDSVRFARRARRSERLKGL</sequence>
<keyword evidence="11" id="KW-1185">Reference proteome</keyword>
<dbReference type="PANTHER" id="PTHR42920:SF5">
    <property type="entry name" value="EAMA DOMAIN-CONTAINING PROTEIN"/>
    <property type="match status" value="1"/>
</dbReference>
<accession>A0A2V2L8C9</accession>
<evidence type="ECO:0000259" key="9">
    <source>
        <dbReference type="Pfam" id="PF00892"/>
    </source>
</evidence>
<dbReference type="NCBIfam" id="TIGR00688">
    <property type="entry name" value="rarD"/>
    <property type="match status" value="1"/>
</dbReference>
<dbReference type="InterPro" id="IPR051258">
    <property type="entry name" value="Diverse_Substrate_Transporter"/>
</dbReference>
<keyword evidence="3" id="KW-0813">Transport</keyword>
<feature type="domain" description="EamA" evidence="9">
    <location>
        <begin position="152"/>
        <end position="289"/>
    </location>
</feature>
<evidence type="ECO:0000256" key="1">
    <source>
        <dbReference type="ARBA" id="ARBA00004651"/>
    </source>
</evidence>
<dbReference type="SUPFAM" id="SSF103481">
    <property type="entry name" value="Multidrug resistance efflux transporter EmrE"/>
    <property type="match status" value="2"/>
</dbReference>
<comment type="caution">
    <text evidence="10">The sequence shown here is derived from an EMBL/GenBank/DDBJ whole genome shotgun (WGS) entry which is preliminary data.</text>
</comment>
<comment type="subcellular location">
    <subcellularLocation>
        <location evidence="1">Cell membrane</location>
        <topology evidence="1">Multi-pass membrane protein</topology>
    </subcellularLocation>
</comment>
<feature type="transmembrane region" description="Helical" evidence="8">
    <location>
        <begin position="126"/>
        <end position="142"/>
    </location>
</feature>
<feature type="transmembrane region" description="Helical" evidence="8">
    <location>
        <begin position="7"/>
        <end position="25"/>
    </location>
</feature>
<evidence type="ECO:0000256" key="5">
    <source>
        <dbReference type="ARBA" id="ARBA00022692"/>
    </source>
</evidence>
<comment type="similarity">
    <text evidence="2">Belongs to the EamA transporter family.</text>
</comment>
<keyword evidence="6 8" id="KW-1133">Transmembrane helix</keyword>
<evidence type="ECO:0000256" key="2">
    <source>
        <dbReference type="ARBA" id="ARBA00007362"/>
    </source>
</evidence>
<keyword evidence="4" id="KW-1003">Cell membrane</keyword>
<dbReference type="Proteomes" id="UP000245680">
    <property type="component" value="Unassembled WGS sequence"/>
</dbReference>
<evidence type="ECO:0000256" key="6">
    <source>
        <dbReference type="ARBA" id="ARBA00022989"/>
    </source>
</evidence>
<proteinExistence type="inferred from homology"/>
<reference evidence="10 11" key="1">
    <citation type="submission" date="2018-05" db="EMBL/GenBank/DDBJ databases">
        <title>Rhodobacteraceae gen. nov., sp. nov. isolated from sea water.</title>
        <authorList>
            <person name="Ren Y."/>
        </authorList>
    </citation>
    <scope>NUCLEOTIDE SEQUENCE [LARGE SCALE GENOMIC DNA]</scope>
    <source>
        <strain evidence="10 11">TG-679</strain>
    </source>
</reference>
<dbReference type="InterPro" id="IPR000620">
    <property type="entry name" value="EamA_dom"/>
</dbReference>
<feature type="transmembrane region" description="Helical" evidence="8">
    <location>
        <begin position="102"/>
        <end position="119"/>
    </location>
</feature>
<evidence type="ECO:0000256" key="8">
    <source>
        <dbReference type="SAM" id="Phobius"/>
    </source>
</evidence>
<dbReference type="OrthoDB" id="369870at2"/>
<dbReference type="PANTHER" id="PTHR42920">
    <property type="entry name" value="OS03G0707200 PROTEIN-RELATED"/>
    <property type="match status" value="1"/>
</dbReference>
<evidence type="ECO:0000313" key="11">
    <source>
        <dbReference type="Proteomes" id="UP000245680"/>
    </source>
</evidence>
<feature type="transmembrane region" description="Helical" evidence="8">
    <location>
        <begin position="148"/>
        <end position="165"/>
    </location>
</feature>
<dbReference type="RefSeq" id="WP_109812838.1">
    <property type="nucleotide sequence ID" value="NZ_QGKU01000050.1"/>
</dbReference>
<dbReference type="AlphaFoldDB" id="A0A2V2L8C9"/>
<feature type="transmembrane region" description="Helical" evidence="8">
    <location>
        <begin position="71"/>
        <end position="90"/>
    </location>
</feature>
<dbReference type="Pfam" id="PF00892">
    <property type="entry name" value="EamA"/>
    <property type="match status" value="2"/>
</dbReference>
<name>A0A2V2L8C9_9RHOB</name>
<evidence type="ECO:0000256" key="7">
    <source>
        <dbReference type="ARBA" id="ARBA00023136"/>
    </source>
</evidence>
<feature type="transmembrane region" description="Helical" evidence="8">
    <location>
        <begin position="177"/>
        <end position="195"/>
    </location>
</feature>
<keyword evidence="7 8" id="KW-0472">Membrane</keyword>
<gene>
    <name evidence="10" type="primary">rarD</name>
    <name evidence="10" type="ORF">DKT77_16810</name>
</gene>
<dbReference type="EMBL" id="QGKU01000050">
    <property type="protein sequence ID" value="PWR01455.1"/>
    <property type="molecule type" value="Genomic_DNA"/>
</dbReference>
<feature type="domain" description="EamA" evidence="9">
    <location>
        <begin position="5"/>
        <end position="142"/>
    </location>
</feature>